<name>A0AAD8L7Y7_TARER</name>
<comment type="similarity">
    <text evidence="1">Belongs to the 'GDXG' lipolytic enzyme family.</text>
</comment>
<organism evidence="3 4">
    <name type="scientific">Tagetes erecta</name>
    <name type="common">African marigold</name>
    <dbReference type="NCBI Taxonomy" id="13708"/>
    <lineage>
        <taxon>Eukaryota</taxon>
        <taxon>Viridiplantae</taxon>
        <taxon>Streptophyta</taxon>
        <taxon>Embryophyta</taxon>
        <taxon>Tracheophyta</taxon>
        <taxon>Spermatophyta</taxon>
        <taxon>Magnoliopsida</taxon>
        <taxon>eudicotyledons</taxon>
        <taxon>Gunneridae</taxon>
        <taxon>Pentapetalae</taxon>
        <taxon>asterids</taxon>
        <taxon>campanulids</taxon>
        <taxon>Asterales</taxon>
        <taxon>Asteraceae</taxon>
        <taxon>Asteroideae</taxon>
        <taxon>Heliantheae alliance</taxon>
        <taxon>Tageteae</taxon>
        <taxon>Tagetes</taxon>
    </lineage>
</organism>
<dbReference type="GO" id="GO:0016787">
    <property type="term" value="F:hydrolase activity"/>
    <property type="evidence" value="ECO:0007669"/>
    <property type="project" value="InterPro"/>
</dbReference>
<dbReference type="PANTHER" id="PTHR23024:SF24">
    <property type="entry name" value="ALPHA_BETA HYDROLASE FOLD-3 DOMAIN-CONTAINING PROTEIN"/>
    <property type="match status" value="1"/>
</dbReference>
<feature type="domain" description="Alpha/beta hydrolase fold-3" evidence="2">
    <location>
        <begin position="88"/>
        <end position="310"/>
    </location>
</feature>
<dbReference type="PANTHER" id="PTHR23024">
    <property type="entry name" value="ARYLACETAMIDE DEACETYLASE"/>
    <property type="match status" value="1"/>
</dbReference>
<dbReference type="InterPro" id="IPR013094">
    <property type="entry name" value="AB_hydrolase_3"/>
</dbReference>
<dbReference type="SUPFAM" id="SSF53474">
    <property type="entry name" value="alpha/beta-Hydrolases"/>
    <property type="match status" value="1"/>
</dbReference>
<evidence type="ECO:0000313" key="3">
    <source>
        <dbReference type="EMBL" id="KAK1434753.1"/>
    </source>
</evidence>
<comment type="caution">
    <text evidence="3">The sequence shown here is derived from an EMBL/GenBank/DDBJ whole genome shotgun (WGS) entry which is preliminary data.</text>
</comment>
<proteinExistence type="inferred from homology"/>
<dbReference type="Pfam" id="PF07859">
    <property type="entry name" value="Abhydrolase_3"/>
    <property type="match status" value="1"/>
</dbReference>
<accession>A0AAD8L7Y7</accession>
<sequence length="337" mass="38753">MESAPKTLSLPLKTRFFLWFYGTGIDMITRKDGTVNRRLFNLVNFRCPPSSEPMNGVKTYDVVVDSTRNLWFRVFVPTQYTEEDLPVMVFFHGGGFISFSPDVVMYDDVCRKLAREVHAIVVSCDYPLAPEHRHPVQHDHGFDMLKLLDVEENMSKWLPKNANISRCFIAGDSAGGNIAHHVTQRASQFNFKQLKVIGLVMLQPFFGGEERTNSEIRMDGSTPFMSLKRTDWFWNAFMPQGEHCNRDHPVINVSGPNAVDISNIDFPPTIVVVAGFDILRDWQIKYYQWLKKSGKEAYLVDYPNMVHAFCFFPELPETDQLILEVKEFVHKVVCNLS</sequence>
<protein>
    <recommendedName>
        <fullName evidence="2">Alpha/beta hydrolase fold-3 domain-containing protein</fullName>
    </recommendedName>
</protein>
<evidence type="ECO:0000256" key="1">
    <source>
        <dbReference type="ARBA" id="ARBA00010515"/>
    </source>
</evidence>
<reference evidence="3" key="1">
    <citation type="journal article" date="2023" name="bioRxiv">
        <title>Improved chromosome-level genome assembly for marigold (Tagetes erecta).</title>
        <authorList>
            <person name="Jiang F."/>
            <person name="Yuan L."/>
            <person name="Wang S."/>
            <person name="Wang H."/>
            <person name="Xu D."/>
            <person name="Wang A."/>
            <person name="Fan W."/>
        </authorList>
    </citation>
    <scope>NUCLEOTIDE SEQUENCE</scope>
    <source>
        <strain evidence="3">WSJ</strain>
        <tissue evidence="3">Leaf</tissue>
    </source>
</reference>
<dbReference type="EMBL" id="JAUHHV010000001">
    <property type="protein sequence ID" value="KAK1434753.1"/>
    <property type="molecule type" value="Genomic_DNA"/>
</dbReference>
<dbReference type="Proteomes" id="UP001229421">
    <property type="component" value="Unassembled WGS sequence"/>
</dbReference>
<dbReference type="AlphaFoldDB" id="A0AAD8L7Y7"/>
<evidence type="ECO:0000259" key="2">
    <source>
        <dbReference type="Pfam" id="PF07859"/>
    </source>
</evidence>
<dbReference type="Gene3D" id="3.40.50.1820">
    <property type="entry name" value="alpha/beta hydrolase"/>
    <property type="match status" value="1"/>
</dbReference>
<dbReference type="InterPro" id="IPR029058">
    <property type="entry name" value="AB_hydrolase_fold"/>
</dbReference>
<gene>
    <name evidence="3" type="ORF">QVD17_00503</name>
</gene>
<dbReference type="InterPro" id="IPR050466">
    <property type="entry name" value="Carboxylest/Gibb_receptor"/>
</dbReference>
<keyword evidence="4" id="KW-1185">Reference proteome</keyword>
<evidence type="ECO:0000313" key="4">
    <source>
        <dbReference type="Proteomes" id="UP001229421"/>
    </source>
</evidence>